<evidence type="ECO:0000256" key="4">
    <source>
        <dbReference type="ARBA" id="ARBA00023242"/>
    </source>
</evidence>
<evidence type="ECO:0000256" key="5">
    <source>
        <dbReference type="SAM" id="MobiDB-lite"/>
    </source>
</evidence>
<dbReference type="GO" id="GO:0005634">
    <property type="term" value="C:nucleus"/>
    <property type="evidence" value="ECO:0007669"/>
    <property type="project" value="UniProtKB-SubCell"/>
</dbReference>
<dbReference type="GO" id="GO:0003713">
    <property type="term" value="F:transcription coactivator activity"/>
    <property type="evidence" value="ECO:0007669"/>
    <property type="project" value="TreeGrafter"/>
</dbReference>
<keyword evidence="4" id="KW-0539">Nucleus</keyword>
<organism evidence="6 7">
    <name type="scientific">Sporisorium reilianum (strain SRZ2)</name>
    <name type="common">Maize head smut fungus</name>
    <dbReference type="NCBI Taxonomy" id="999809"/>
    <lineage>
        <taxon>Eukaryota</taxon>
        <taxon>Fungi</taxon>
        <taxon>Dikarya</taxon>
        <taxon>Basidiomycota</taxon>
        <taxon>Ustilaginomycotina</taxon>
        <taxon>Ustilaginomycetes</taxon>
        <taxon>Ustilaginales</taxon>
        <taxon>Ustilaginaceae</taxon>
        <taxon>Sporisorium</taxon>
    </lineage>
</organism>
<dbReference type="InterPro" id="IPR024738">
    <property type="entry name" value="Hfi1/Tada1"/>
</dbReference>
<dbReference type="Proteomes" id="UP000008867">
    <property type="component" value="Chromosome 10"/>
</dbReference>
<feature type="region of interest" description="Disordered" evidence="5">
    <location>
        <begin position="328"/>
        <end position="374"/>
    </location>
</feature>
<dbReference type="OrthoDB" id="10264870at2759"/>
<evidence type="ECO:0000256" key="3">
    <source>
        <dbReference type="ARBA" id="ARBA00023163"/>
    </source>
</evidence>
<dbReference type="PANTHER" id="PTHR21277:SF5">
    <property type="entry name" value="TRANSCRIPTIONAL ADAPTER 1"/>
    <property type="match status" value="1"/>
</dbReference>
<evidence type="ECO:0000256" key="2">
    <source>
        <dbReference type="ARBA" id="ARBA00023015"/>
    </source>
</evidence>
<accession>E6ZMF1</accession>
<keyword evidence="7" id="KW-1185">Reference proteome</keyword>
<dbReference type="CDD" id="cd22933">
    <property type="entry name" value="HFD_HFI1"/>
    <property type="match status" value="1"/>
</dbReference>
<dbReference type="PANTHER" id="PTHR21277">
    <property type="entry name" value="TRANSCRIPTIONAL ADAPTER 1"/>
    <property type="match status" value="1"/>
</dbReference>
<feature type="compositionally biased region" description="Low complexity" evidence="5">
    <location>
        <begin position="364"/>
        <end position="374"/>
    </location>
</feature>
<dbReference type="eggNOG" id="ENOG502RX84">
    <property type="taxonomic scope" value="Eukaryota"/>
</dbReference>
<dbReference type="HOGENOM" id="CLU_453500_0_0_1"/>
<dbReference type="Pfam" id="PF12767">
    <property type="entry name" value="SAGA-Tad1"/>
    <property type="match status" value="1"/>
</dbReference>
<dbReference type="VEuPathDB" id="FungiDB:sr14698"/>
<reference evidence="6 7" key="1">
    <citation type="journal article" date="2010" name="Science">
        <title>Pathogenicity determinants in smut fungi revealed by genome comparison.</title>
        <authorList>
            <person name="Schirawski J."/>
            <person name="Mannhaupt G."/>
            <person name="Muench K."/>
            <person name="Brefort T."/>
            <person name="Schipper K."/>
            <person name="Doehlemann G."/>
            <person name="Di Stasio M."/>
            <person name="Roessel N."/>
            <person name="Mendoza-Mendoza A."/>
            <person name="Pester D."/>
            <person name="Mueller O."/>
            <person name="Winterberg B."/>
            <person name="Meyer E."/>
            <person name="Ghareeb H."/>
            <person name="Wollenberg T."/>
            <person name="Muensterkoetter M."/>
            <person name="Wong P."/>
            <person name="Walter M."/>
            <person name="Stukenbrock E."/>
            <person name="Gueldener U."/>
            <person name="Kahmann R."/>
        </authorList>
    </citation>
    <scope>NUCLEOTIDE SEQUENCE [LARGE SCALE GENOMIC DNA]</scope>
    <source>
        <strain evidence="7">SRZ2</strain>
    </source>
</reference>
<dbReference type="GO" id="GO:0000124">
    <property type="term" value="C:SAGA complex"/>
    <property type="evidence" value="ECO:0007669"/>
    <property type="project" value="TreeGrafter"/>
</dbReference>
<keyword evidence="2" id="KW-0805">Transcription regulation</keyword>
<proteinExistence type="predicted"/>
<feature type="region of interest" description="Disordered" evidence="5">
    <location>
        <begin position="386"/>
        <end position="454"/>
    </location>
</feature>
<evidence type="ECO:0000313" key="6">
    <source>
        <dbReference type="EMBL" id="CBQ68408.1"/>
    </source>
</evidence>
<evidence type="ECO:0000256" key="1">
    <source>
        <dbReference type="ARBA" id="ARBA00004123"/>
    </source>
</evidence>
<feature type="compositionally biased region" description="Polar residues" evidence="5">
    <location>
        <begin position="386"/>
        <end position="420"/>
    </location>
</feature>
<dbReference type="GO" id="GO:0006357">
    <property type="term" value="P:regulation of transcription by RNA polymerase II"/>
    <property type="evidence" value="ECO:0007669"/>
    <property type="project" value="TreeGrafter"/>
</dbReference>
<feature type="region of interest" description="Disordered" evidence="5">
    <location>
        <begin position="1"/>
        <end position="22"/>
    </location>
</feature>
<sequence length="625" mass="66861">MVNLTRELSSAASPAAQPPHRPIRADTLDLKQKLAVALGQNGARYWQTLVQFLKGAIDRSEFEALAHKALKIEHIHLHNALILGILYNASADVPGPSSRAARRITRLLPDGTTVTEEEEEEPSRKRLRNLVAGLPRKERLRLKNLEKAGKLGANAVGGAASLGWAGAAADMLEKKRKDEEKRKVADDRRKVRQYKSAIGAKDWKGQAIQATQQIAAVRTKLSFSAQQAVMRAMQAPLCVESKHLPDLDGIKDRMTLLAVENGMPGGVQPQAAAMVLSALQSHLQNVASSIITKIRANRTDGIRTNQPLRPAAEYSNISLDPAAYMPAPLPASPALDEMDVDDSAPNSAHGSPARHVRSIQSDMSSRTSTSGIGTSFADSSMLSLASTAPTSLTGPSSPSIRDGDSSGQLHDTSFGNSSTSADAEDADGVDAGRSSRLKRSREAMEGGAERSDAVSTRLTVSDVAFLLEVAPHTVVEPMGQGTQERMLAPEWSDDLGFGDDDGRLRASSPDRQLARAARLAATTHLSDTAAAQGSDAPVRNRFIIDQSAPLKLLDRRSLAENEGRLRPTKGGLSVPEYKDSAVLADVNGRKKDVLHGGVAGTGAHRHKDDIWDVVDPVALFGQLCE</sequence>
<dbReference type="AlphaFoldDB" id="E6ZMF1"/>
<evidence type="ECO:0000313" key="7">
    <source>
        <dbReference type="Proteomes" id="UP000008867"/>
    </source>
</evidence>
<name>E6ZMF1_SPORE</name>
<dbReference type="EMBL" id="FQ311431">
    <property type="protein sequence ID" value="CBQ68408.1"/>
    <property type="molecule type" value="Genomic_DNA"/>
</dbReference>
<comment type="subcellular location">
    <subcellularLocation>
        <location evidence="1">Nucleus</location>
    </subcellularLocation>
</comment>
<feature type="compositionally biased region" description="Basic and acidic residues" evidence="5">
    <location>
        <begin position="440"/>
        <end position="452"/>
    </location>
</feature>
<gene>
    <name evidence="6" type="ORF">sr14698</name>
</gene>
<keyword evidence="3" id="KW-0804">Transcription</keyword>
<protein>
    <submittedName>
        <fullName evidence="6">Uncharacterized protein</fullName>
    </submittedName>
</protein>